<proteinExistence type="predicted"/>
<organism evidence="1 2">
    <name type="scientific">Austropuccinia psidii MF-1</name>
    <dbReference type="NCBI Taxonomy" id="1389203"/>
    <lineage>
        <taxon>Eukaryota</taxon>
        <taxon>Fungi</taxon>
        <taxon>Dikarya</taxon>
        <taxon>Basidiomycota</taxon>
        <taxon>Pucciniomycotina</taxon>
        <taxon>Pucciniomycetes</taxon>
        <taxon>Pucciniales</taxon>
        <taxon>Sphaerophragmiaceae</taxon>
        <taxon>Austropuccinia</taxon>
    </lineage>
</organism>
<dbReference type="Proteomes" id="UP000765509">
    <property type="component" value="Unassembled WGS sequence"/>
</dbReference>
<dbReference type="PANTHER" id="PTHR37852">
    <property type="entry name" value="YALI0B21208P"/>
    <property type="match status" value="1"/>
</dbReference>
<dbReference type="EMBL" id="AVOT02005708">
    <property type="protein sequence ID" value="MBW0479768.1"/>
    <property type="molecule type" value="Genomic_DNA"/>
</dbReference>
<keyword evidence="2" id="KW-1185">Reference proteome</keyword>
<evidence type="ECO:0000313" key="2">
    <source>
        <dbReference type="Proteomes" id="UP000765509"/>
    </source>
</evidence>
<dbReference type="AlphaFoldDB" id="A0A9Q3GTM6"/>
<name>A0A9Q3GTM6_9BASI</name>
<protein>
    <submittedName>
        <fullName evidence="1">Uncharacterized protein</fullName>
    </submittedName>
</protein>
<reference evidence="1" key="1">
    <citation type="submission" date="2021-03" db="EMBL/GenBank/DDBJ databases">
        <title>Draft genome sequence of rust myrtle Austropuccinia psidii MF-1, a brazilian biotype.</title>
        <authorList>
            <person name="Quecine M.C."/>
            <person name="Pachon D.M.R."/>
            <person name="Bonatelli M.L."/>
            <person name="Correr F.H."/>
            <person name="Franceschini L.M."/>
            <person name="Leite T.F."/>
            <person name="Margarido G.R.A."/>
            <person name="Almeida C.A."/>
            <person name="Ferrarezi J.A."/>
            <person name="Labate C.A."/>
        </authorList>
    </citation>
    <scope>NUCLEOTIDE SEQUENCE</scope>
    <source>
        <strain evidence="1">MF-1</strain>
    </source>
</reference>
<gene>
    <name evidence="1" type="ORF">O181_019483</name>
</gene>
<dbReference type="PANTHER" id="PTHR37852:SF1">
    <property type="entry name" value="HIG1 DOMAIN-CONTAINING PROTEIN"/>
    <property type="match status" value="1"/>
</dbReference>
<evidence type="ECO:0000313" key="1">
    <source>
        <dbReference type="EMBL" id="MBW0479768.1"/>
    </source>
</evidence>
<comment type="caution">
    <text evidence="1">The sequence shown here is derived from an EMBL/GenBank/DDBJ whole genome shotgun (WGS) entry which is preliminary data.</text>
</comment>
<dbReference type="OrthoDB" id="2502788at2759"/>
<accession>A0A9Q3GTM6</accession>
<sequence length="195" mass="21404">MADRLEIPQQVVVPTTVAFIIGFSSGATTSSKLSNYQFMVENLHRLPNSNKNWYFFQKTKNYKIILAGLKGGLKLGTNLACFTTSFCVLKDLFCHIPTIDNHKTLAGGLSGLNIAIGVSLIYRLRPILSPSRLLLGGLIGSCSGLADDAKTYLKQEMYSDSSASNMEINPMELKKPIALTNVLYKSNDAIFDESE</sequence>